<gene>
    <name evidence="18" type="ORF">GDO86_000629</name>
</gene>
<evidence type="ECO:0000259" key="16">
    <source>
        <dbReference type="PROSITE" id="PS50240"/>
    </source>
</evidence>
<dbReference type="FunFam" id="2.40.10.10:FF:000068">
    <property type="entry name" value="transmembrane protease serine 2"/>
    <property type="match status" value="1"/>
</dbReference>
<dbReference type="GO" id="GO:0004252">
    <property type="term" value="F:serine-type endopeptidase activity"/>
    <property type="evidence" value="ECO:0007669"/>
    <property type="project" value="InterPro"/>
</dbReference>
<dbReference type="SMART" id="SM00057">
    <property type="entry name" value="FIMAC"/>
    <property type="match status" value="1"/>
</dbReference>
<dbReference type="Gene3D" id="3.10.250.10">
    <property type="entry name" value="SRCR-like domain"/>
    <property type="match status" value="1"/>
</dbReference>
<dbReference type="InterPro" id="IPR048722">
    <property type="entry name" value="CFAI_FIMAC_N"/>
</dbReference>
<evidence type="ECO:0000256" key="6">
    <source>
        <dbReference type="ARBA" id="ARBA00022801"/>
    </source>
</evidence>
<dbReference type="PANTHER" id="PTHR24252:SF7">
    <property type="entry name" value="HYALIN"/>
    <property type="match status" value="1"/>
</dbReference>
<dbReference type="FunFam" id="2.40.10.10:FF:000002">
    <property type="entry name" value="Transmembrane protease serine"/>
    <property type="match status" value="1"/>
</dbReference>
<feature type="domain" description="Peptidase S1" evidence="16">
    <location>
        <begin position="342"/>
        <end position="576"/>
    </location>
</feature>
<comment type="similarity">
    <text evidence="11">Belongs to the peptidase S1 family. CLIP subfamily.</text>
</comment>
<dbReference type="InterPro" id="IPR002172">
    <property type="entry name" value="LDrepeatLR_classA_rpt"/>
</dbReference>
<evidence type="ECO:0008006" key="20">
    <source>
        <dbReference type="Google" id="ProtNLM"/>
    </source>
</evidence>
<dbReference type="AlphaFoldDB" id="A0A8T2KCG0"/>
<dbReference type="PRINTS" id="PR00722">
    <property type="entry name" value="CHYMOTRYPSIN"/>
</dbReference>
<name>A0A8T2KCG0_9PIPI</name>
<keyword evidence="7 14" id="KW-0720">Serine protease</keyword>
<keyword evidence="6 14" id="KW-0378">Hydrolase</keyword>
<accession>A0A8T2KCG0</accession>
<dbReference type="OrthoDB" id="19606at2759"/>
<feature type="disulfide bond" evidence="13">
    <location>
        <begin position="193"/>
        <end position="203"/>
    </location>
</feature>
<dbReference type="InterPro" id="IPR043504">
    <property type="entry name" value="Peptidase_S1_PA_chymotrypsin"/>
</dbReference>
<evidence type="ECO:0000256" key="13">
    <source>
        <dbReference type="PROSITE-ProRule" id="PRU00196"/>
    </source>
</evidence>
<dbReference type="InterPro" id="IPR023415">
    <property type="entry name" value="LDLR_class-A_CS"/>
</dbReference>
<evidence type="ECO:0000256" key="14">
    <source>
        <dbReference type="RuleBase" id="RU363034"/>
    </source>
</evidence>
<dbReference type="Pfam" id="PF00057">
    <property type="entry name" value="Ldl_recept_a"/>
    <property type="match status" value="2"/>
</dbReference>
<dbReference type="InterPro" id="IPR033116">
    <property type="entry name" value="TRYPSIN_SER"/>
</dbReference>
<feature type="signal peptide" evidence="15">
    <location>
        <begin position="1"/>
        <end position="29"/>
    </location>
</feature>
<reference evidence="18" key="1">
    <citation type="thesis" date="2020" institute="ProQuest LLC" country="789 East Eisenhower Parkway, Ann Arbor, MI, USA">
        <title>Comparative Genomics and Chromosome Evolution.</title>
        <authorList>
            <person name="Mudd A.B."/>
        </authorList>
    </citation>
    <scope>NUCLEOTIDE SEQUENCE</scope>
    <source>
        <strain evidence="18">Female2</strain>
        <tissue evidence="18">Blood</tissue>
    </source>
</reference>
<dbReference type="InterPro" id="IPR036772">
    <property type="entry name" value="SRCR-like_dom_sf"/>
</dbReference>
<keyword evidence="10" id="KW-0325">Glycoprotein</keyword>
<evidence type="ECO:0000256" key="7">
    <source>
        <dbReference type="ARBA" id="ARBA00022825"/>
    </source>
</evidence>
<dbReference type="Pfam" id="PF21287">
    <property type="entry name" value="Kazal_CFAI"/>
    <property type="match status" value="1"/>
</dbReference>
<dbReference type="PROSITE" id="PS50287">
    <property type="entry name" value="SRCR_2"/>
    <property type="match status" value="1"/>
</dbReference>
<evidence type="ECO:0000256" key="2">
    <source>
        <dbReference type="ARBA" id="ARBA00022525"/>
    </source>
</evidence>
<dbReference type="PROSITE" id="PS50240">
    <property type="entry name" value="TRYPSIN_DOM"/>
    <property type="match status" value="1"/>
</dbReference>
<dbReference type="SUPFAM" id="SSF56487">
    <property type="entry name" value="SRCR-like"/>
    <property type="match status" value="1"/>
</dbReference>
<evidence type="ECO:0000259" key="17">
    <source>
        <dbReference type="PROSITE" id="PS50287"/>
    </source>
</evidence>
<feature type="disulfide bond" evidence="12">
    <location>
        <begin position="228"/>
        <end position="240"/>
    </location>
</feature>
<comment type="caution">
    <text evidence="18">The sequence shown here is derived from an EMBL/GenBank/DDBJ whole genome shotgun (WGS) entry which is preliminary data.</text>
</comment>
<dbReference type="InterPro" id="IPR003884">
    <property type="entry name" value="FacI_MAC"/>
</dbReference>
<evidence type="ECO:0000256" key="1">
    <source>
        <dbReference type="ARBA" id="ARBA00004613"/>
    </source>
</evidence>
<evidence type="ECO:0000313" key="19">
    <source>
        <dbReference type="Proteomes" id="UP000812440"/>
    </source>
</evidence>
<dbReference type="InterPro" id="IPR036055">
    <property type="entry name" value="LDL_receptor-like_sf"/>
</dbReference>
<feature type="disulfide bond" evidence="12">
    <location>
        <begin position="247"/>
        <end position="262"/>
    </location>
</feature>
<keyword evidence="9 13" id="KW-1015">Disulfide bond</keyword>
<dbReference type="Pfam" id="PF21286">
    <property type="entry name" value="CFAI_FIMAC_N"/>
    <property type="match status" value="1"/>
</dbReference>
<evidence type="ECO:0000256" key="4">
    <source>
        <dbReference type="ARBA" id="ARBA00022729"/>
    </source>
</evidence>
<dbReference type="SUPFAM" id="SSF57424">
    <property type="entry name" value="LDL receptor-like module"/>
    <property type="match status" value="2"/>
</dbReference>
<dbReference type="GO" id="GO:0005576">
    <property type="term" value="C:extracellular region"/>
    <property type="evidence" value="ECO:0007669"/>
    <property type="project" value="UniProtKB-SubCell"/>
</dbReference>
<feature type="disulfide bond" evidence="12">
    <location>
        <begin position="271"/>
        <end position="289"/>
    </location>
</feature>
<dbReference type="InterPro" id="IPR009003">
    <property type="entry name" value="Peptidase_S1_PA"/>
</dbReference>
<feature type="domain" description="SRCR" evidence="17">
    <location>
        <begin position="112"/>
        <end position="236"/>
    </location>
</feature>
<dbReference type="GO" id="GO:0006508">
    <property type="term" value="P:proteolysis"/>
    <property type="evidence" value="ECO:0007669"/>
    <property type="project" value="UniProtKB-KW"/>
</dbReference>
<dbReference type="GO" id="GO:0002376">
    <property type="term" value="P:immune system process"/>
    <property type="evidence" value="ECO:0007669"/>
    <property type="project" value="UniProtKB-KW"/>
</dbReference>
<dbReference type="InterPro" id="IPR001254">
    <property type="entry name" value="Trypsin_dom"/>
</dbReference>
<evidence type="ECO:0000256" key="8">
    <source>
        <dbReference type="ARBA" id="ARBA00022859"/>
    </source>
</evidence>
<dbReference type="Pfam" id="PF00089">
    <property type="entry name" value="Trypsin"/>
    <property type="match status" value="1"/>
</dbReference>
<dbReference type="InterPro" id="IPR001190">
    <property type="entry name" value="SRCR"/>
</dbReference>
<feature type="chain" id="PRO_5035945046" description="Complement factor I" evidence="15">
    <location>
        <begin position="30"/>
        <end position="585"/>
    </location>
</feature>
<feature type="disulfide bond" evidence="12">
    <location>
        <begin position="283"/>
        <end position="298"/>
    </location>
</feature>
<keyword evidence="3 14" id="KW-0645">Protease</keyword>
<feature type="disulfide bond" evidence="12">
    <location>
        <begin position="235"/>
        <end position="253"/>
    </location>
</feature>
<comment type="subcellular location">
    <subcellularLocation>
        <location evidence="1">Secreted</location>
    </subcellularLocation>
</comment>
<keyword evidence="5" id="KW-0677">Repeat</keyword>
<dbReference type="PANTHER" id="PTHR24252">
    <property type="entry name" value="ACROSIN-RELATED"/>
    <property type="match status" value="1"/>
</dbReference>
<dbReference type="PROSITE" id="PS01209">
    <property type="entry name" value="LDLRA_1"/>
    <property type="match status" value="2"/>
</dbReference>
<dbReference type="EMBL" id="JAACNH010000001">
    <property type="protein sequence ID" value="KAG8454062.1"/>
    <property type="molecule type" value="Genomic_DNA"/>
</dbReference>
<dbReference type="Gene3D" id="2.40.10.10">
    <property type="entry name" value="Trypsin-like serine proteases"/>
    <property type="match status" value="1"/>
</dbReference>
<evidence type="ECO:0000256" key="9">
    <source>
        <dbReference type="ARBA" id="ARBA00023157"/>
    </source>
</evidence>
<organism evidence="18 19">
    <name type="scientific">Hymenochirus boettgeri</name>
    <name type="common">Congo dwarf clawed frog</name>
    <dbReference type="NCBI Taxonomy" id="247094"/>
    <lineage>
        <taxon>Eukaryota</taxon>
        <taxon>Metazoa</taxon>
        <taxon>Chordata</taxon>
        <taxon>Craniata</taxon>
        <taxon>Vertebrata</taxon>
        <taxon>Euteleostomi</taxon>
        <taxon>Amphibia</taxon>
        <taxon>Batrachia</taxon>
        <taxon>Anura</taxon>
        <taxon>Pipoidea</taxon>
        <taxon>Pipidae</taxon>
        <taxon>Pipinae</taxon>
        <taxon>Hymenochirus</taxon>
    </lineage>
</organism>
<evidence type="ECO:0000256" key="15">
    <source>
        <dbReference type="SAM" id="SignalP"/>
    </source>
</evidence>
<dbReference type="CDD" id="cd00112">
    <property type="entry name" value="LDLa"/>
    <property type="match status" value="2"/>
</dbReference>
<proteinExistence type="inferred from homology"/>
<keyword evidence="4 15" id="KW-0732">Signal</keyword>
<dbReference type="GO" id="GO:0016020">
    <property type="term" value="C:membrane"/>
    <property type="evidence" value="ECO:0007669"/>
    <property type="project" value="InterPro"/>
</dbReference>
<dbReference type="SMART" id="SM00192">
    <property type="entry name" value="LDLa"/>
    <property type="match status" value="2"/>
</dbReference>
<dbReference type="Gene3D" id="4.10.400.10">
    <property type="entry name" value="Low-density Lipoprotein Receptor"/>
    <property type="match status" value="2"/>
</dbReference>
<dbReference type="SUPFAM" id="SSF50494">
    <property type="entry name" value="Trypsin-like serine proteases"/>
    <property type="match status" value="1"/>
</dbReference>
<evidence type="ECO:0000256" key="10">
    <source>
        <dbReference type="ARBA" id="ARBA00023180"/>
    </source>
</evidence>
<dbReference type="SMART" id="SM00020">
    <property type="entry name" value="Tryp_SPc"/>
    <property type="match status" value="1"/>
</dbReference>
<dbReference type="Pfam" id="PF00530">
    <property type="entry name" value="SRCR"/>
    <property type="match status" value="1"/>
</dbReference>
<keyword evidence="8" id="KW-0391">Immunity</keyword>
<dbReference type="InterPro" id="IPR048719">
    <property type="entry name" value="CFAI_KAZAL"/>
</dbReference>
<dbReference type="CDD" id="cd00190">
    <property type="entry name" value="Tryp_SPc"/>
    <property type="match status" value="1"/>
</dbReference>
<protein>
    <recommendedName>
        <fullName evidence="20">Complement factor I</fullName>
    </recommendedName>
</protein>
<comment type="caution">
    <text evidence="13">Lacks conserved residue(s) required for the propagation of feature annotation.</text>
</comment>
<evidence type="ECO:0000256" key="11">
    <source>
        <dbReference type="ARBA" id="ARBA00024195"/>
    </source>
</evidence>
<dbReference type="InterPro" id="IPR018114">
    <property type="entry name" value="TRYPSIN_HIS"/>
</dbReference>
<keyword evidence="2" id="KW-0964">Secreted</keyword>
<dbReference type="PROSITE" id="PS50068">
    <property type="entry name" value="LDLRA_2"/>
    <property type="match status" value="2"/>
</dbReference>
<evidence type="ECO:0000256" key="3">
    <source>
        <dbReference type="ARBA" id="ARBA00022670"/>
    </source>
</evidence>
<dbReference type="Proteomes" id="UP000812440">
    <property type="component" value="Chromosome 1"/>
</dbReference>
<dbReference type="InterPro" id="IPR001314">
    <property type="entry name" value="Peptidase_S1A"/>
</dbReference>
<keyword evidence="19" id="KW-1185">Reference proteome</keyword>
<evidence type="ECO:0000313" key="18">
    <source>
        <dbReference type="EMBL" id="KAG8454062.1"/>
    </source>
</evidence>
<dbReference type="PROSITE" id="PS00135">
    <property type="entry name" value="TRYPSIN_SER"/>
    <property type="match status" value="1"/>
</dbReference>
<dbReference type="PROSITE" id="PS00134">
    <property type="entry name" value="TRYPSIN_HIS"/>
    <property type="match status" value="1"/>
</dbReference>
<evidence type="ECO:0000256" key="12">
    <source>
        <dbReference type="PROSITE-ProRule" id="PRU00124"/>
    </source>
</evidence>
<dbReference type="SMART" id="SM00202">
    <property type="entry name" value="SR"/>
    <property type="match status" value="1"/>
</dbReference>
<evidence type="ECO:0000256" key="5">
    <source>
        <dbReference type="ARBA" id="ARBA00022737"/>
    </source>
</evidence>
<sequence>MTKLCTVSVLFCLIFVITLTGFFPTGGDAINTCKYNANSCLKVFCAPWQKCVSGTCRCKLPYQCPKNFTTEVCTSGKKKLTYCQQKSLECSSPSNPSFRFSSEYPCIDTFSIKLTLETPSKGNVTDKATNKGIVKVILANSQIESFICAEGWGIKEANVACKHLEYSNGANVSAHSEMSAFKSGDQHCLKVTCRGLENSLAECDIRNISTQGRQIAGVECYTEKKTDCEAGEFTCSNGKCIPLNFSCNGENDCADLSDEVCCPTCSRGFHCKADTCIPMEYRCNGEMDCLGGEDEFNCTEKMTRVNYDMDAERRLLKKSLPELVCGVPPEPKPSKATRKKRVIGGSFATKNQFPWQVAIKDGTAVNCGGIYIGGCWVLTAAHCVRANQPQRYLIMVELLDRLTYDGDLDTFPVKSVKVHESYDPNTYENDIALLEAVNIYNKPECMQTDNNMVPACLPWSPFQFKSGDTCTVSGFGREKGMSKVFHLKWGNVNLMNNCTEVYKERFLDKMECAGTYDGSIDACKGDSGGPLVCYDVNNVAYLWGIVSWGENCGVPGFPGVYTKVAEYYEWIARHVGKPLIAKYNI</sequence>